<dbReference type="Proteomes" id="UP000824230">
    <property type="component" value="Unassembled WGS sequence"/>
</dbReference>
<reference evidence="1" key="2">
    <citation type="submission" date="2021-04" db="EMBL/GenBank/DDBJ databases">
        <authorList>
            <person name="Gilroy R."/>
        </authorList>
    </citation>
    <scope>NUCLEOTIDE SEQUENCE</scope>
    <source>
        <strain evidence="1">ChiHjej12B11-1927</strain>
    </source>
</reference>
<name>A0A9D2AMK4_9FIRM</name>
<reference evidence="1" key="1">
    <citation type="journal article" date="2021" name="PeerJ">
        <title>Extensive microbial diversity within the chicken gut microbiome revealed by metagenomics and culture.</title>
        <authorList>
            <person name="Gilroy R."/>
            <person name="Ravi A."/>
            <person name="Getino M."/>
            <person name="Pursley I."/>
            <person name="Horton D.L."/>
            <person name="Alikhan N.F."/>
            <person name="Baker D."/>
            <person name="Gharbi K."/>
            <person name="Hall N."/>
            <person name="Watson M."/>
            <person name="Adriaenssens E.M."/>
            <person name="Foster-Nyarko E."/>
            <person name="Jarju S."/>
            <person name="Secka A."/>
            <person name="Antonio M."/>
            <person name="Oren A."/>
            <person name="Chaudhuri R.R."/>
            <person name="La Ragione R."/>
            <person name="Hildebrand F."/>
            <person name="Pallen M.J."/>
        </authorList>
    </citation>
    <scope>NUCLEOTIDE SEQUENCE</scope>
    <source>
        <strain evidence="1">ChiHjej12B11-1927</strain>
    </source>
</reference>
<proteinExistence type="predicted"/>
<gene>
    <name evidence="1" type="ORF">H9738_07745</name>
</gene>
<sequence>MGENKEVDNVCTAIERLKRENLEKGIEEGKILLVKTLLLNGLSTEEVKKYAAVTDQEIQRAKELS</sequence>
<protein>
    <submittedName>
        <fullName evidence="1">Uncharacterized protein</fullName>
    </submittedName>
</protein>
<dbReference type="EMBL" id="DXFG01000154">
    <property type="protein sequence ID" value="HIX37744.1"/>
    <property type="molecule type" value="Genomic_DNA"/>
</dbReference>
<evidence type="ECO:0000313" key="1">
    <source>
        <dbReference type="EMBL" id="HIX37744.1"/>
    </source>
</evidence>
<accession>A0A9D2AMK4</accession>
<comment type="caution">
    <text evidence="1">The sequence shown here is derived from an EMBL/GenBank/DDBJ whole genome shotgun (WGS) entry which is preliminary data.</text>
</comment>
<dbReference type="AlphaFoldDB" id="A0A9D2AMK4"/>
<evidence type="ECO:0000313" key="2">
    <source>
        <dbReference type="Proteomes" id="UP000824230"/>
    </source>
</evidence>
<organism evidence="1 2">
    <name type="scientific">Candidatus Blautia pullistercoris</name>
    <dbReference type="NCBI Taxonomy" id="2838499"/>
    <lineage>
        <taxon>Bacteria</taxon>
        <taxon>Bacillati</taxon>
        <taxon>Bacillota</taxon>
        <taxon>Clostridia</taxon>
        <taxon>Lachnospirales</taxon>
        <taxon>Lachnospiraceae</taxon>
        <taxon>Blautia</taxon>
    </lineage>
</organism>